<accession>A0ABT1INQ9</accession>
<comment type="caution">
    <text evidence="2">The sequence shown here is derived from an EMBL/GenBank/DDBJ whole genome shotgun (WGS) entry which is preliminary data.</text>
</comment>
<organism evidence="2 3">
    <name type="scientific">Actinokineospora diospyrosa</name>
    <dbReference type="NCBI Taxonomy" id="103728"/>
    <lineage>
        <taxon>Bacteria</taxon>
        <taxon>Bacillati</taxon>
        <taxon>Actinomycetota</taxon>
        <taxon>Actinomycetes</taxon>
        <taxon>Pseudonocardiales</taxon>
        <taxon>Pseudonocardiaceae</taxon>
        <taxon>Actinokineospora</taxon>
    </lineage>
</organism>
<feature type="domain" description="Putative adhesin Stv" evidence="1">
    <location>
        <begin position="4"/>
        <end position="87"/>
    </location>
</feature>
<dbReference type="RefSeq" id="WP_253891463.1">
    <property type="nucleotide sequence ID" value="NZ_BAAAVB010000023.1"/>
</dbReference>
<gene>
    <name evidence="2" type="ORF">LV75_006708</name>
</gene>
<evidence type="ECO:0000313" key="2">
    <source>
        <dbReference type="EMBL" id="MCP2274174.1"/>
    </source>
</evidence>
<evidence type="ECO:0000313" key="3">
    <source>
        <dbReference type="Proteomes" id="UP001205185"/>
    </source>
</evidence>
<dbReference type="Pfam" id="PF21527">
    <property type="entry name" value="Stv"/>
    <property type="match status" value="1"/>
</dbReference>
<dbReference type="InterPro" id="IPR049002">
    <property type="entry name" value="Stv"/>
</dbReference>
<proteinExistence type="predicted"/>
<keyword evidence="3" id="KW-1185">Reference proteome</keyword>
<dbReference type="EMBL" id="JAMTCO010000021">
    <property type="protein sequence ID" value="MCP2274174.1"/>
    <property type="molecule type" value="Genomic_DNA"/>
</dbReference>
<sequence>MAGVIMGHGSHVGDDVVTVPAGLPVHFFTDEGSPLLMVNLLELIKRDNPRTPMHTAKPGVAVLNYQYAPFQPHELRAIAQADQLDLPHVVVGTEAQRTALRLCEDPKGCPAQGPHRCAGVFGRAAAGGWSALLVVSCRILTGHTQPPTVALMTPSGKRDTSVFDALFAWVSGFVPQAPAAQDTTWAALSAAERIRLIASDDEIRLWADCLDLRTRIAAVARPAALALVKAAPVLVRFRLLRDYPAHRDLVRDGTTLSPVELKAIADFPKAPFDDQVREWLDLDLEDAVRWMADPVMTSWATAFNALEMFDAGLRGPGLLAMLGRLDPAGKAFAQGEPALVEYLTRNSLRI</sequence>
<reference evidence="2 3" key="1">
    <citation type="submission" date="2022-06" db="EMBL/GenBank/DDBJ databases">
        <title>Genomic Encyclopedia of Archaeal and Bacterial Type Strains, Phase II (KMG-II): from individual species to whole genera.</title>
        <authorList>
            <person name="Goeker M."/>
        </authorList>
    </citation>
    <scope>NUCLEOTIDE SEQUENCE [LARGE SCALE GENOMIC DNA]</scope>
    <source>
        <strain evidence="2 3">DSM 44255</strain>
    </source>
</reference>
<evidence type="ECO:0000259" key="1">
    <source>
        <dbReference type="Pfam" id="PF21527"/>
    </source>
</evidence>
<protein>
    <recommendedName>
        <fullName evidence="1">Putative adhesin Stv domain-containing protein</fullName>
    </recommendedName>
</protein>
<name>A0ABT1INQ9_9PSEU</name>
<dbReference type="Proteomes" id="UP001205185">
    <property type="component" value="Unassembled WGS sequence"/>
</dbReference>